<feature type="region of interest" description="Disordered" evidence="1">
    <location>
        <begin position="1"/>
        <end position="43"/>
    </location>
</feature>
<evidence type="ECO:0000313" key="3">
    <source>
        <dbReference type="Proteomes" id="UP001162060"/>
    </source>
</evidence>
<proteinExistence type="predicted"/>
<dbReference type="EMBL" id="CAKLBY020000065">
    <property type="protein sequence ID" value="CAK7922188.1"/>
    <property type="molecule type" value="Genomic_DNA"/>
</dbReference>
<evidence type="ECO:0000313" key="2">
    <source>
        <dbReference type="EMBL" id="CAK7922188.1"/>
    </source>
</evidence>
<accession>A0AAV1TLA0</accession>
<dbReference type="Proteomes" id="UP001162060">
    <property type="component" value="Unassembled WGS sequence"/>
</dbReference>
<gene>
    <name evidence="2" type="ORF">PM001_LOCUS7502</name>
</gene>
<protein>
    <submittedName>
        <fullName evidence="2">Uncharacterized protein</fullName>
    </submittedName>
</protein>
<reference evidence="2" key="1">
    <citation type="submission" date="2024-01" db="EMBL/GenBank/DDBJ databases">
        <authorList>
            <person name="Webb A."/>
        </authorList>
    </citation>
    <scope>NUCLEOTIDE SEQUENCE</scope>
    <source>
        <strain evidence="2">Pm1</strain>
    </source>
</reference>
<dbReference type="AlphaFoldDB" id="A0AAV1TLA0"/>
<evidence type="ECO:0000256" key="1">
    <source>
        <dbReference type="SAM" id="MobiDB-lite"/>
    </source>
</evidence>
<sequence length="53" mass="5337">MDGGTQGAEERSGEVAGPGGGREKAITPSEGLPKCTPRWGGQHDLLVYPGAAS</sequence>
<organism evidence="2 3">
    <name type="scientific">Peronospora matthiolae</name>
    <dbReference type="NCBI Taxonomy" id="2874970"/>
    <lineage>
        <taxon>Eukaryota</taxon>
        <taxon>Sar</taxon>
        <taxon>Stramenopiles</taxon>
        <taxon>Oomycota</taxon>
        <taxon>Peronosporomycetes</taxon>
        <taxon>Peronosporales</taxon>
        <taxon>Peronosporaceae</taxon>
        <taxon>Peronospora</taxon>
    </lineage>
</organism>
<name>A0AAV1TLA0_9STRA</name>
<comment type="caution">
    <text evidence="2">The sequence shown here is derived from an EMBL/GenBank/DDBJ whole genome shotgun (WGS) entry which is preliminary data.</text>
</comment>